<comment type="caution">
    <text evidence="1">The sequence shown here is derived from an EMBL/GenBank/DDBJ whole genome shotgun (WGS) entry which is preliminary data.</text>
</comment>
<organism evidence="1 2">
    <name type="scientific">Mugilogobius chulae</name>
    <name type="common">yellowstripe goby</name>
    <dbReference type="NCBI Taxonomy" id="88201"/>
    <lineage>
        <taxon>Eukaryota</taxon>
        <taxon>Metazoa</taxon>
        <taxon>Chordata</taxon>
        <taxon>Craniata</taxon>
        <taxon>Vertebrata</taxon>
        <taxon>Euteleostomi</taxon>
        <taxon>Actinopterygii</taxon>
        <taxon>Neopterygii</taxon>
        <taxon>Teleostei</taxon>
        <taxon>Neoteleostei</taxon>
        <taxon>Acanthomorphata</taxon>
        <taxon>Gobiaria</taxon>
        <taxon>Gobiiformes</taxon>
        <taxon>Gobioidei</taxon>
        <taxon>Gobiidae</taxon>
        <taxon>Gobionellinae</taxon>
        <taxon>Mugilogobius</taxon>
    </lineage>
</organism>
<sequence>MAKHYNAAGHHSPNSLKAMVIEVITQDNRGGDRLKRLLQKETYWIHTLRATTYPGLNEENLLKHLVTERLAVSRSTLYRRMAEYNLSVREMYSQCSDEELDELVSQIKQTMPYSGYRLVKGLWRHKDIDCSGTE</sequence>
<dbReference type="EMBL" id="JBBPFD010000016">
    <property type="protein sequence ID" value="KAK7893050.1"/>
    <property type="molecule type" value="Genomic_DNA"/>
</dbReference>
<proteinExistence type="predicted"/>
<gene>
    <name evidence="1" type="ORF">WMY93_022202</name>
</gene>
<dbReference type="AlphaFoldDB" id="A0AAW0NGT6"/>
<evidence type="ECO:0008006" key="3">
    <source>
        <dbReference type="Google" id="ProtNLM"/>
    </source>
</evidence>
<protein>
    <recommendedName>
        <fullName evidence="3">Transposase</fullName>
    </recommendedName>
</protein>
<reference evidence="2" key="1">
    <citation type="submission" date="2024-04" db="EMBL/GenBank/DDBJ databases">
        <title>Salinicola lusitanus LLJ914,a marine bacterium isolated from the Okinawa Trough.</title>
        <authorList>
            <person name="Li J."/>
        </authorList>
    </citation>
    <scope>NUCLEOTIDE SEQUENCE [LARGE SCALE GENOMIC DNA]</scope>
</reference>
<keyword evidence="2" id="KW-1185">Reference proteome</keyword>
<name>A0AAW0NGT6_9GOBI</name>
<accession>A0AAW0NGT6</accession>
<evidence type="ECO:0000313" key="1">
    <source>
        <dbReference type="EMBL" id="KAK7893050.1"/>
    </source>
</evidence>
<dbReference type="Proteomes" id="UP001460270">
    <property type="component" value="Unassembled WGS sequence"/>
</dbReference>
<evidence type="ECO:0000313" key="2">
    <source>
        <dbReference type="Proteomes" id="UP001460270"/>
    </source>
</evidence>